<evidence type="ECO:0000313" key="2">
    <source>
        <dbReference type="Proteomes" id="UP000886520"/>
    </source>
</evidence>
<evidence type="ECO:0000313" key="1">
    <source>
        <dbReference type="EMBL" id="KAI5075983.1"/>
    </source>
</evidence>
<gene>
    <name evidence="1" type="ORF">GOP47_0008048</name>
</gene>
<comment type="caution">
    <text evidence="1">The sequence shown here is derived from an EMBL/GenBank/DDBJ whole genome shotgun (WGS) entry which is preliminary data.</text>
</comment>
<dbReference type="AlphaFoldDB" id="A0A9D4ZHP4"/>
<dbReference type="EMBL" id="JABFUD020000008">
    <property type="protein sequence ID" value="KAI5075983.1"/>
    <property type="molecule type" value="Genomic_DNA"/>
</dbReference>
<dbReference type="Proteomes" id="UP000886520">
    <property type="component" value="Chromosome 8"/>
</dbReference>
<reference evidence="1" key="1">
    <citation type="submission" date="2021-01" db="EMBL/GenBank/DDBJ databases">
        <title>Adiantum capillus-veneris genome.</title>
        <authorList>
            <person name="Fang Y."/>
            <person name="Liao Q."/>
        </authorList>
    </citation>
    <scope>NUCLEOTIDE SEQUENCE</scope>
    <source>
        <strain evidence="1">H3</strain>
        <tissue evidence="1">Leaf</tissue>
    </source>
</reference>
<keyword evidence="2" id="KW-1185">Reference proteome</keyword>
<protein>
    <submittedName>
        <fullName evidence="1">Uncharacterized protein</fullName>
    </submittedName>
</protein>
<name>A0A9D4ZHP4_ADICA</name>
<dbReference type="OrthoDB" id="419770at2759"/>
<proteinExistence type="predicted"/>
<organism evidence="1 2">
    <name type="scientific">Adiantum capillus-veneris</name>
    <name type="common">Maidenhair fern</name>
    <dbReference type="NCBI Taxonomy" id="13818"/>
    <lineage>
        <taxon>Eukaryota</taxon>
        <taxon>Viridiplantae</taxon>
        <taxon>Streptophyta</taxon>
        <taxon>Embryophyta</taxon>
        <taxon>Tracheophyta</taxon>
        <taxon>Polypodiopsida</taxon>
        <taxon>Polypodiidae</taxon>
        <taxon>Polypodiales</taxon>
        <taxon>Pteridineae</taxon>
        <taxon>Pteridaceae</taxon>
        <taxon>Vittarioideae</taxon>
        <taxon>Adiantum</taxon>
    </lineage>
</organism>
<accession>A0A9D4ZHP4</accession>
<sequence length="329" mass="36402">MHRGSGLVTFFEENNPNHPQVRFVLTFAGGTSAMLLGNIWPFVSKGGCHCISVFSQAGRGISAFFVGVARGQSVLVFSHAAAAGEKSANSSSQPAISASKASTKPEISASNLAFSGEEHIHHHQQNSSHLSLHHQTSPFNHKEWLDSAAVEDPILLRDQGQEDFNHPRTHIQRNIILSEVKKTFPIRNCVGKCQDTGCLNDKCFSGCKLAVNGGRSEPLKSKCPYDAWIERDCTSECRYQSSAGASEDHSLIQATYPQQIMARTPSDRHQHFHIAILVQELDHIVRFARVYPSPHSIAHMATLNVLRDELGFNKDRAGNLLMVRRMQTR</sequence>